<name>A0ABU6HF31_9RHOB</name>
<dbReference type="Proteomes" id="UP001348149">
    <property type="component" value="Unassembled WGS sequence"/>
</dbReference>
<keyword evidence="3 6" id="KW-0347">Helicase</keyword>
<evidence type="ECO:0000256" key="2">
    <source>
        <dbReference type="ARBA" id="ARBA00022801"/>
    </source>
</evidence>
<dbReference type="InterPro" id="IPR044742">
    <property type="entry name" value="DEAD/DEAH_RhlB"/>
</dbReference>
<dbReference type="PANTHER" id="PTHR47959">
    <property type="entry name" value="ATP-DEPENDENT RNA HELICASE RHLE-RELATED"/>
    <property type="match status" value="1"/>
</dbReference>
<dbReference type="InterPro" id="IPR001650">
    <property type="entry name" value="Helicase_C-like"/>
</dbReference>
<evidence type="ECO:0000256" key="3">
    <source>
        <dbReference type="ARBA" id="ARBA00022806"/>
    </source>
</evidence>
<reference evidence="10 11" key="1">
    <citation type="submission" date="2024-01" db="EMBL/GenBank/DDBJ databases">
        <title>Mesobacterium rodlantinim sp. nov., isolated from shallow sea hydrothermal systems off Kueishantao Island.</title>
        <authorList>
            <person name="Su Z."/>
            <person name="Tang K."/>
        </authorList>
    </citation>
    <scope>NUCLEOTIDE SEQUENCE [LARGE SCALE GENOMIC DNA]</scope>
    <source>
        <strain evidence="10 11">TK19101</strain>
    </source>
</reference>
<comment type="similarity">
    <text evidence="5 6">Belongs to the DEAD box helicase family.</text>
</comment>
<dbReference type="SMART" id="SM00487">
    <property type="entry name" value="DEXDc"/>
    <property type="match status" value="1"/>
</dbReference>
<protein>
    <submittedName>
        <fullName evidence="10">DEAD/DEAH box helicase</fullName>
    </submittedName>
</protein>
<dbReference type="InterPro" id="IPR005580">
    <property type="entry name" value="DbpA/CsdA_RNA-bd_dom"/>
</dbReference>
<organism evidence="10 11">
    <name type="scientific">Mesobacterium hydrothermale</name>
    <dbReference type="NCBI Taxonomy" id="3111907"/>
    <lineage>
        <taxon>Bacteria</taxon>
        <taxon>Pseudomonadati</taxon>
        <taxon>Pseudomonadota</taxon>
        <taxon>Alphaproteobacteria</taxon>
        <taxon>Rhodobacterales</taxon>
        <taxon>Roseobacteraceae</taxon>
        <taxon>Mesobacterium</taxon>
    </lineage>
</organism>
<sequence length="766" mass="82553">MFQALADALTERGYDTLTAVQEAVTNPELSEQDLLVSAQTGSGKTVGFGLAIAPTMLGDGEVMGQAGAPLALIVAPTRELALQVKRELGWLYAKAEARLATCIGGMDARDERRALERGAHIVVGTPGRLRDHIQRGSLDLGSVRAIVLDEADEMLDLGFREDLEFMLAEAPEDRRTLMFSATVPPMIAKLAEQYQRDAVRVTTLTGGTQHADITYQAVRVAQQDAENAIINLLRFHDAQNAIVFANTRAMVNRLTARLTNRGFSVVALSGELSQNERTHALQAMRDGRARVCVATDVAARGIDLPKLELVIHAELPSNSEGLLHRSGRTGRAGRKGISALIVPPKIAKKAERLLKFAKITAEWITAPSADDILRKDEERLLADDVWTLEPTPEQQDFAARLLELHGPEKIAAAYLALHRARLSAPEDLGDPDVRPERAERAERKAFGPSTWFALSVGRDDRAEPRWLLPVLCRAGKLDKDAIGAIRVQQTESYVEIADASVPGFLSALGANGELDEGVTARKLDAAPEFRSAPRPSGPRPGRPDRFKEDRPRAERPERSERRDDSRARPAPSEDRGEDRGQARSAPKPDRMAEAIADGAVKPHRKPRDRGAMPLSGDDAAPRKKPYGAPRDAASADRKGKPANRPSDKSGASGDKRFGKAGPGAGKSRDGFGDKPKGKFGAKPGDKPKGKFGAKPGDKPKGKFGAKPDARADAKPQAPRAKASDTSKRFTPPGATTTPRKPKPQGKGAAPARGRKGPGGMEPPRRG</sequence>
<evidence type="ECO:0000313" key="11">
    <source>
        <dbReference type="Proteomes" id="UP001348149"/>
    </source>
</evidence>
<dbReference type="InterPro" id="IPR011545">
    <property type="entry name" value="DEAD/DEAH_box_helicase_dom"/>
</dbReference>
<evidence type="ECO:0000259" key="9">
    <source>
        <dbReference type="PROSITE" id="PS51194"/>
    </source>
</evidence>
<feature type="compositionally biased region" description="Basic and acidic residues" evidence="7">
    <location>
        <begin position="666"/>
        <end position="676"/>
    </location>
</feature>
<evidence type="ECO:0000256" key="6">
    <source>
        <dbReference type="RuleBase" id="RU000492"/>
    </source>
</evidence>
<gene>
    <name evidence="10" type="ORF">VK792_04095</name>
</gene>
<evidence type="ECO:0000256" key="4">
    <source>
        <dbReference type="ARBA" id="ARBA00022840"/>
    </source>
</evidence>
<evidence type="ECO:0000256" key="1">
    <source>
        <dbReference type="ARBA" id="ARBA00022741"/>
    </source>
</evidence>
<dbReference type="InterPro" id="IPR014001">
    <property type="entry name" value="Helicase_ATP-bd"/>
</dbReference>
<keyword evidence="1 6" id="KW-0547">Nucleotide-binding</keyword>
<feature type="region of interest" description="Disordered" evidence="7">
    <location>
        <begin position="523"/>
        <end position="766"/>
    </location>
</feature>
<comment type="caution">
    <text evidence="10">The sequence shown here is derived from an EMBL/GenBank/DDBJ whole genome shotgun (WGS) entry which is preliminary data.</text>
</comment>
<keyword evidence="2 6" id="KW-0378">Hydrolase</keyword>
<dbReference type="InterPro" id="IPR050079">
    <property type="entry name" value="DEAD_box_RNA_helicase"/>
</dbReference>
<dbReference type="PROSITE" id="PS00039">
    <property type="entry name" value="DEAD_ATP_HELICASE"/>
    <property type="match status" value="1"/>
</dbReference>
<dbReference type="Pfam" id="PF00270">
    <property type="entry name" value="DEAD"/>
    <property type="match status" value="1"/>
</dbReference>
<feature type="domain" description="Helicase C-terminal" evidence="9">
    <location>
        <begin position="224"/>
        <end position="381"/>
    </location>
</feature>
<evidence type="ECO:0000256" key="5">
    <source>
        <dbReference type="ARBA" id="ARBA00038437"/>
    </source>
</evidence>
<dbReference type="RefSeq" id="WP_326296262.1">
    <property type="nucleotide sequence ID" value="NZ_JAYLLH010000004.1"/>
</dbReference>
<dbReference type="Pfam" id="PF00271">
    <property type="entry name" value="Helicase_C"/>
    <property type="match status" value="1"/>
</dbReference>
<dbReference type="InterPro" id="IPR012677">
    <property type="entry name" value="Nucleotide-bd_a/b_plait_sf"/>
</dbReference>
<evidence type="ECO:0000256" key="7">
    <source>
        <dbReference type="SAM" id="MobiDB-lite"/>
    </source>
</evidence>
<dbReference type="PROSITE" id="PS51194">
    <property type="entry name" value="HELICASE_CTER"/>
    <property type="match status" value="1"/>
</dbReference>
<dbReference type="InterPro" id="IPR000629">
    <property type="entry name" value="RNA-helicase_DEAD-box_CS"/>
</dbReference>
<accession>A0ABU6HF31</accession>
<dbReference type="Pfam" id="PF03880">
    <property type="entry name" value="DbpA"/>
    <property type="match status" value="1"/>
</dbReference>
<keyword evidence="4 6" id="KW-0067">ATP-binding</keyword>
<proteinExistence type="inferred from homology"/>
<feature type="domain" description="Helicase ATP-binding" evidence="8">
    <location>
        <begin position="25"/>
        <end position="201"/>
    </location>
</feature>
<dbReference type="PROSITE" id="PS51192">
    <property type="entry name" value="HELICASE_ATP_BIND_1"/>
    <property type="match status" value="1"/>
</dbReference>
<feature type="compositionally biased region" description="Basic and acidic residues" evidence="7">
    <location>
        <begin position="695"/>
        <end position="713"/>
    </location>
</feature>
<dbReference type="CDD" id="cd12252">
    <property type="entry name" value="RRM_DbpA"/>
    <property type="match status" value="1"/>
</dbReference>
<evidence type="ECO:0000313" key="10">
    <source>
        <dbReference type="EMBL" id="MEC3860455.1"/>
    </source>
</evidence>
<dbReference type="CDD" id="cd18787">
    <property type="entry name" value="SF2_C_DEAD"/>
    <property type="match status" value="1"/>
</dbReference>
<feature type="compositionally biased region" description="Basic and acidic residues" evidence="7">
    <location>
        <begin position="541"/>
        <end position="592"/>
    </location>
</feature>
<dbReference type="SUPFAM" id="SSF52540">
    <property type="entry name" value="P-loop containing nucleoside triphosphate hydrolases"/>
    <property type="match status" value="1"/>
</dbReference>
<dbReference type="CDD" id="cd00268">
    <property type="entry name" value="DEADc"/>
    <property type="match status" value="1"/>
</dbReference>
<keyword evidence="11" id="KW-1185">Reference proteome</keyword>
<dbReference type="SMART" id="SM00490">
    <property type="entry name" value="HELICc"/>
    <property type="match status" value="1"/>
</dbReference>
<dbReference type="PANTHER" id="PTHR47959:SF1">
    <property type="entry name" value="ATP-DEPENDENT RNA HELICASE DBPA"/>
    <property type="match status" value="1"/>
</dbReference>
<dbReference type="EMBL" id="JAYLLH010000004">
    <property type="protein sequence ID" value="MEC3860455.1"/>
    <property type="molecule type" value="Genomic_DNA"/>
</dbReference>
<evidence type="ECO:0000259" key="8">
    <source>
        <dbReference type="PROSITE" id="PS51192"/>
    </source>
</evidence>
<dbReference type="InterPro" id="IPR027417">
    <property type="entry name" value="P-loop_NTPase"/>
</dbReference>
<dbReference type="GO" id="GO:0004386">
    <property type="term" value="F:helicase activity"/>
    <property type="evidence" value="ECO:0007669"/>
    <property type="project" value="UniProtKB-KW"/>
</dbReference>
<dbReference type="Gene3D" id="3.30.70.330">
    <property type="match status" value="1"/>
</dbReference>
<dbReference type="Gene3D" id="3.40.50.300">
    <property type="entry name" value="P-loop containing nucleotide triphosphate hydrolases"/>
    <property type="match status" value="2"/>
</dbReference>